<dbReference type="SUPFAM" id="SSF51679">
    <property type="entry name" value="Bacterial luciferase-like"/>
    <property type="match status" value="1"/>
</dbReference>
<dbReference type="KEGG" id="erz:ER308_13655"/>
<dbReference type="Proteomes" id="UP000291469">
    <property type="component" value="Chromosome"/>
</dbReference>
<dbReference type="GO" id="GO:0004497">
    <property type="term" value="F:monooxygenase activity"/>
    <property type="evidence" value="ECO:0007669"/>
    <property type="project" value="UniProtKB-KW"/>
</dbReference>
<keyword evidence="1" id="KW-0560">Oxidoreductase</keyword>
<evidence type="ECO:0000256" key="2">
    <source>
        <dbReference type="ARBA" id="ARBA00023033"/>
    </source>
</evidence>
<evidence type="ECO:0000313" key="4">
    <source>
        <dbReference type="EMBL" id="QBI20506.1"/>
    </source>
</evidence>
<dbReference type="Gene3D" id="3.20.20.30">
    <property type="entry name" value="Luciferase-like domain"/>
    <property type="match status" value="1"/>
</dbReference>
<dbReference type="GO" id="GO:0005829">
    <property type="term" value="C:cytosol"/>
    <property type="evidence" value="ECO:0007669"/>
    <property type="project" value="TreeGrafter"/>
</dbReference>
<dbReference type="InterPro" id="IPR050766">
    <property type="entry name" value="Bact_Lucif_Oxidored"/>
</dbReference>
<dbReference type="PANTHER" id="PTHR30137:SF8">
    <property type="entry name" value="BLR5498 PROTEIN"/>
    <property type="match status" value="1"/>
</dbReference>
<dbReference type="PANTHER" id="PTHR30137">
    <property type="entry name" value="LUCIFERASE-LIKE MONOOXYGENASE"/>
    <property type="match status" value="1"/>
</dbReference>
<dbReference type="InterPro" id="IPR036661">
    <property type="entry name" value="Luciferase-like_sf"/>
</dbReference>
<proteinExistence type="predicted"/>
<accession>A0A411YHC1</accession>
<dbReference type="RefSeq" id="WP_131155502.1">
    <property type="nucleotide sequence ID" value="NZ_CP036402.1"/>
</dbReference>
<dbReference type="AlphaFoldDB" id="A0A411YHC1"/>
<evidence type="ECO:0000256" key="1">
    <source>
        <dbReference type="ARBA" id="ARBA00023002"/>
    </source>
</evidence>
<feature type="domain" description="Luciferase-like" evidence="3">
    <location>
        <begin position="4"/>
        <end position="306"/>
    </location>
</feature>
<keyword evidence="2" id="KW-0503">Monooxygenase</keyword>
<dbReference type="Pfam" id="PF00296">
    <property type="entry name" value="Bac_luciferase"/>
    <property type="match status" value="1"/>
</dbReference>
<dbReference type="EMBL" id="CP036402">
    <property type="protein sequence ID" value="QBI20506.1"/>
    <property type="molecule type" value="Genomic_DNA"/>
</dbReference>
<evidence type="ECO:0000259" key="3">
    <source>
        <dbReference type="Pfam" id="PF00296"/>
    </source>
</evidence>
<gene>
    <name evidence="4" type="ORF">ER308_13655</name>
</gene>
<organism evidence="4 5">
    <name type="scientific">Egibacter rhizosphaerae</name>
    <dbReference type="NCBI Taxonomy" id="1670831"/>
    <lineage>
        <taxon>Bacteria</taxon>
        <taxon>Bacillati</taxon>
        <taxon>Actinomycetota</taxon>
        <taxon>Nitriliruptoria</taxon>
        <taxon>Egibacterales</taxon>
        <taxon>Egibacteraceae</taxon>
        <taxon>Egibacter</taxon>
    </lineage>
</organism>
<keyword evidence="5" id="KW-1185">Reference proteome</keyword>
<evidence type="ECO:0000313" key="5">
    <source>
        <dbReference type="Proteomes" id="UP000291469"/>
    </source>
</evidence>
<protein>
    <submittedName>
        <fullName evidence="4">LLM class flavin-dependent oxidoreductase</fullName>
    </submittedName>
</protein>
<name>A0A411YHC1_9ACTN</name>
<sequence>MTVKFGLMLCNQHPAGDPMDERFAELTEQVQVARDLGFDLIASGHHYLSEPLQLFQPVPLLARIAADAGDMRIASCVFLAGLTNPVQLAEDVATLDAITRGRFVMSVALGYRDVEFDAFNVPKGERTKRFVSNVDTAVSLLEGETVSLDAPHTKLDEVRMGLDTIQQPRPPLWMGANSDKALRRAAERAEAWLINPHGRLDALARQINEVYRPALEELGKPFPSEMPIRREIFVSDDRPTAMREAAPWLLPKYQTYYRQWGQHKALPADDEWADEAEELVRDRFVLGSPEECIAEIDRYREELGATTFLVRAQWPGMPQEEALGNIRRIGETLVPHYQREAAAGR</sequence>
<dbReference type="InterPro" id="IPR011251">
    <property type="entry name" value="Luciferase-like_dom"/>
</dbReference>
<dbReference type="OrthoDB" id="7903015at2"/>
<reference evidence="4 5" key="1">
    <citation type="submission" date="2019-01" db="EMBL/GenBank/DDBJ databases">
        <title>Egibacter rhizosphaerae EGI 80759T.</title>
        <authorList>
            <person name="Chen D.-D."/>
            <person name="Tian Y."/>
            <person name="Jiao J.-Y."/>
            <person name="Zhang X.-T."/>
            <person name="Zhang Y.-G."/>
            <person name="Zhang Y."/>
            <person name="Xiao M."/>
            <person name="Shu W.-S."/>
            <person name="Li W.-J."/>
        </authorList>
    </citation>
    <scope>NUCLEOTIDE SEQUENCE [LARGE SCALE GENOMIC DNA]</scope>
    <source>
        <strain evidence="4 5">EGI 80759</strain>
    </source>
</reference>
<dbReference type="GO" id="GO:0016705">
    <property type="term" value="F:oxidoreductase activity, acting on paired donors, with incorporation or reduction of molecular oxygen"/>
    <property type="evidence" value="ECO:0007669"/>
    <property type="project" value="InterPro"/>
</dbReference>